<name>A0A1H3IKY3_9PSED</name>
<proteinExistence type="predicted"/>
<gene>
    <name evidence="2" type="ORF">SAMN05216247_103290</name>
</gene>
<dbReference type="InterPro" id="IPR031893">
    <property type="entry name" value="Phage_tail_APC"/>
</dbReference>
<evidence type="ECO:0000313" key="3">
    <source>
        <dbReference type="Proteomes" id="UP000182902"/>
    </source>
</evidence>
<organism evidence="2 3">
    <name type="scientific">Pseudomonas salomonii</name>
    <dbReference type="NCBI Taxonomy" id="191391"/>
    <lineage>
        <taxon>Bacteria</taxon>
        <taxon>Pseudomonadati</taxon>
        <taxon>Pseudomonadota</taxon>
        <taxon>Gammaproteobacteria</taxon>
        <taxon>Pseudomonadales</taxon>
        <taxon>Pseudomonadaceae</taxon>
        <taxon>Pseudomonas</taxon>
    </lineage>
</organism>
<dbReference type="Proteomes" id="UP000182902">
    <property type="component" value="Unassembled WGS sequence"/>
</dbReference>
<sequence length="126" mass="14166">MRAYYNDSGYVFRFTSADMPGLEYLEISDGQAIATSLNLGLVPVVRNGQLVFEANRAALMKAVRERRCELLQEADARVCMLNDQALIAGTMVDQDTRQALAVYRQALRDIPETTDPSAVVWPQRPW</sequence>
<dbReference type="AlphaFoldDB" id="A0A1H3IKY3"/>
<accession>A0A1H3IKY3</accession>
<evidence type="ECO:0000259" key="1">
    <source>
        <dbReference type="Pfam" id="PF16778"/>
    </source>
</evidence>
<evidence type="ECO:0000313" key="2">
    <source>
        <dbReference type="EMBL" id="SDY28247.1"/>
    </source>
</evidence>
<protein>
    <submittedName>
        <fullName evidence="2">Phage tail assembly chaperone protein</fullName>
    </submittedName>
</protein>
<dbReference type="Pfam" id="PF16778">
    <property type="entry name" value="Phage_tail_APC"/>
    <property type="match status" value="1"/>
</dbReference>
<dbReference type="EMBL" id="FNOX01000003">
    <property type="protein sequence ID" value="SDY28247.1"/>
    <property type="molecule type" value="Genomic_DNA"/>
</dbReference>
<dbReference type="Gene3D" id="6.10.140.1310">
    <property type="match status" value="1"/>
</dbReference>
<reference evidence="2 3" key="1">
    <citation type="submission" date="2016-10" db="EMBL/GenBank/DDBJ databases">
        <authorList>
            <person name="de Groot N.N."/>
        </authorList>
    </citation>
    <scope>NUCLEOTIDE SEQUENCE [LARGE SCALE GENOMIC DNA]</scope>
    <source>
        <strain evidence="2 3">ICMP 14252</strain>
    </source>
</reference>
<feature type="domain" description="Phage tail assembly chaperone-like" evidence="1">
    <location>
        <begin position="60"/>
        <end position="125"/>
    </location>
</feature>
<dbReference type="RefSeq" id="WP_167365875.1">
    <property type="nucleotide sequence ID" value="NZ_FNOX01000003.1"/>
</dbReference>